<name>A0A2S8SDP5_9RHOB</name>
<feature type="transmembrane region" description="Helical" evidence="1">
    <location>
        <begin position="143"/>
        <end position="163"/>
    </location>
</feature>
<feature type="transmembrane region" description="Helical" evidence="1">
    <location>
        <begin position="24"/>
        <end position="45"/>
    </location>
</feature>
<reference evidence="2 3" key="1">
    <citation type="submission" date="2018-02" db="EMBL/GenBank/DDBJ databases">
        <title>Genomic Encyclopedia of Archaeal and Bacterial Type Strains, Phase II (KMG-II): from individual species to whole genera.</title>
        <authorList>
            <person name="Goeker M."/>
        </authorList>
    </citation>
    <scope>NUCLEOTIDE SEQUENCE [LARGE SCALE GENOMIC DNA]</scope>
    <source>
        <strain evidence="2 3">DSM 18921</strain>
    </source>
</reference>
<evidence type="ECO:0000313" key="2">
    <source>
        <dbReference type="EMBL" id="PQV58808.1"/>
    </source>
</evidence>
<gene>
    <name evidence="2" type="ORF">LX70_00622</name>
</gene>
<dbReference type="OrthoDB" id="7698234at2"/>
<keyword evidence="3" id="KW-1185">Reference proteome</keyword>
<dbReference type="InterPro" id="IPR010640">
    <property type="entry name" value="Low_temperature_requirement_A"/>
</dbReference>
<keyword evidence="1" id="KW-0472">Membrane</keyword>
<feature type="transmembrane region" description="Helical" evidence="1">
    <location>
        <begin position="347"/>
        <end position="372"/>
    </location>
</feature>
<dbReference type="PANTHER" id="PTHR36840">
    <property type="entry name" value="BLL5714 PROTEIN"/>
    <property type="match status" value="1"/>
</dbReference>
<proteinExistence type="predicted"/>
<evidence type="ECO:0000313" key="3">
    <source>
        <dbReference type="Proteomes" id="UP000238338"/>
    </source>
</evidence>
<feature type="transmembrane region" description="Helical" evidence="1">
    <location>
        <begin position="169"/>
        <end position="185"/>
    </location>
</feature>
<organism evidence="2 3">
    <name type="scientific">Albidovulum denitrificans</name>
    <dbReference type="NCBI Taxonomy" id="404881"/>
    <lineage>
        <taxon>Bacteria</taxon>
        <taxon>Pseudomonadati</taxon>
        <taxon>Pseudomonadota</taxon>
        <taxon>Alphaproteobacteria</taxon>
        <taxon>Rhodobacterales</taxon>
        <taxon>Paracoccaceae</taxon>
        <taxon>Albidovulum</taxon>
    </lineage>
</organism>
<keyword evidence="1" id="KW-1133">Transmembrane helix</keyword>
<feature type="transmembrane region" description="Helical" evidence="1">
    <location>
        <begin position="206"/>
        <end position="229"/>
    </location>
</feature>
<comment type="caution">
    <text evidence="2">The sequence shown here is derived from an EMBL/GenBank/DDBJ whole genome shotgun (WGS) entry which is preliminary data.</text>
</comment>
<sequence>MSKIAPLTARDPDEHHRAATTLELFFDLVSVIAIAAVTVGLHHAIAEGHGIEALPRFVFLFLAIWWAWMNFTWFASAFDNDDTLYRLLVMVIMGGALIFAGGAGHIFQTLDLSFGLFGWVVMRLGMIGLWLRAARVPGYRTTCLRYAAGIAVAQIAWCVTYFAAAPGSAVFYALGLACFLIEFAVPPFAESARVTPWHRHHIIERYGLLMIISMGEIVLSISHGFGALFSDHPSLHAAFVSVSALVIVFSIWWVYFCEEEHLVSTKLRTALIWGYGHVFLFMATAALGAAIAASIDVATDHAHASQHEVSKWLGGSLAVGSLALWVTRDRVLALPARLKAALPVMTLIFALAATLGLPVWAFALLSVVTALWRAPGTRRDHPAAA</sequence>
<dbReference type="AlphaFoldDB" id="A0A2S8SDP5"/>
<feature type="transmembrane region" description="Helical" evidence="1">
    <location>
        <begin position="57"/>
        <end position="75"/>
    </location>
</feature>
<evidence type="ECO:0000256" key="1">
    <source>
        <dbReference type="SAM" id="Phobius"/>
    </source>
</evidence>
<feature type="transmembrane region" description="Helical" evidence="1">
    <location>
        <begin position="87"/>
        <end position="107"/>
    </location>
</feature>
<accession>A0A2S8SDP5</accession>
<keyword evidence="1" id="KW-0812">Transmembrane</keyword>
<feature type="transmembrane region" description="Helical" evidence="1">
    <location>
        <begin position="113"/>
        <end position="131"/>
    </location>
</feature>
<dbReference type="RefSeq" id="WP_105513049.1">
    <property type="nucleotide sequence ID" value="NZ_PVEP01000001.1"/>
</dbReference>
<feature type="transmembrane region" description="Helical" evidence="1">
    <location>
        <begin position="278"/>
        <end position="297"/>
    </location>
</feature>
<feature type="transmembrane region" description="Helical" evidence="1">
    <location>
        <begin position="235"/>
        <end position="257"/>
    </location>
</feature>
<dbReference type="Pfam" id="PF06772">
    <property type="entry name" value="LtrA"/>
    <property type="match status" value="1"/>
</dbReference>
<dbReference type="EMBL" id="PVEP01000001">
    <property type="protein sequence ID" value="PQV58808.1"/>
    <property type="molecule type" value="Genomic_DNA"/>
</dbReference>
<protein>
    <submittedName>
        <fullName evidence="2">Low temperature requirement protein LtrA</fullName>
    </submittedName>
</protein>
<dbReference type="PANTHER" id="PTHR36840:SF1">
    <property type="entry name" value="BLL5714 PROTEIN"/>
    <property type="match status" value="1"/>
</dbReference>
<dbReference type="Proteomes" id="UP000238338">
    <property type="component" value="Unassembled WGS sequence"/>
</dbReference>